<dbReference type="EMBL" id="BQNB010016499">
    <property type="protein sequence ID" value="GJT52468.1"/>
    <property type="molecule type" value="Genomic_DNA"/>
</dbReference>
<dbReference type="Gene3D" id="3.30.70.270">
    <property type="match status" value="1"/>
</dbReference>
<dbReference type="Gene3D" id="1.10.340.70">
    <property type="match status" value="1"/>
</dbReference>
<dbReference type="GO" id="GO:0003964">
    <property type="term" value="F:RNA-directed DNA polymerase activity"/>
    <property type="evidence" value="ECO:0007669"/>
    <property type="project" value="UniProtKB-KW"/>
</dbReference>
<keyword evidence="2" id="KW-0808">Transferase</keyword>
<organism evidence="2 3">
    <name type="scientific">Tanacetum coccineum</name>
    <dbReference type="NCBI Taxonomy" id="301880"/>
    <lineage>
        <taxon>Eukaryota</taxon>
        <taxon>Viridiplantae</taxon>
        <taxon>Streptophyta</taxon>
        <taxon>Embryophyta</taxon>
        <taxon>Tracheophyta</taxon>
        <taxon>Spermatophyta</taxon>
        <taxon>Magnoliopsida</taxon>
        <taxon>eudicotyledons</taxon>
        <taxon>Gunneridae</taxon>
        <taxon>Pentapetalae</taxon>
        <taxon>asterids</taxon>
        <taxon>campanulids</taxon>
        <taxon>Asterales</taxon>
        <taxon>Asteraceae</taxon>
        <taxon>Asteroideae</taxon>
        <taxon>Anthemideae</taxon>
        <taxon>Anthemidinae</taxon>
        <taxon>Tanacetum</taxon>
    </lineage>
</organism>
<sequence>MLCDLDQQMEKKEDGGLYFMDRVWVPLVENVRTLIMDEAHATRYSIHPGADKMYHDLRDMYCWPSMKKDIATYVIVRIPLLDGKVLRVLGERPEEKARLLVSAKTRDKKQEEIVVVIDFPESPYHLAPSELEELSGQLKELNDKELQFFSKIDLRSGYHQLRVHEDDNPKTAFRTRYRYFEFHIMPFV</sequence>
<reference evidence="2" key="1">
    <citation type="journal article" date="2022" name="Int. J. Mol. Sci.">
        <title>Draft Genome of Tanacetum Coccineum: Genomic Comparison of Closely Related Tanacetum-Family Plants.</title>
        <authorList>
            <person name="Yamashiro T."/>
            <person name="Shiraishi A."/>
            <person name="Nakayama K."/>
            <person name="Satake H."/>
        </authorList>
    </citation>
    <scope>NUCLEOTIDE SEQUENCE</scope>
</reference>
<keyword evidence="3" id="KW-1185">Reference proteome</keyword>
<dbReference type="SUPFAM" id="SSF56672">
    <property type="entry name" value="DNA/RNA polymerases"/>
    <property type="match status" value="1"/>
</dbReference>
<evidence type="ECO:0000313" key="3">
    <source>
        <dbReference type="Proteomes" id="UP001151760"/>
    </source>
</evidence>
<dbReference type="Gene3D" id="3.10.10.10">
    <property type="entry name" value="HIV Type 1 Reverse Transcriptase, subunit A, domain 1"/>
    <property type="match status" value="1"/>
</dbReference>
<keyword evidence="2" id="KW-0695">RNA-directed DNA polymerase</keyword>
<dbReference type="PANTHER" id="PTHR24559:SF444">
    <property type="entry name" value="REVERSE TRANSCRIPTASE DOMAIN-CONTAINING PROTEIN"/>
    <property type="match status" value="1"/>
</dbReference>
<feature type="domain" description="Integrase zinc-binding" evidence="1">
    <location>
        <begin position="30"/>
        <end position="74"/>
    </location>
</feature>
<dbReference type="Pfam" id="PF17921">
    <property type="entry name" value="Integrase_H2C2"/>
    <property type="match status" value="1"/>
</dbReference>
<dbReference type="InterPro" id="IPR043128">
    <property type="entry name" value="Rev_trsase/Diguanyl_cyclase"/>
</dbReference>
<reference evidence="2" key="2">
    <citation type="submission" date="2022-01" db="EMBL/GenBank/DDBJ databases">
        <authorList>
            <person name="Yamashiro T."/>
            <person name="Shiraishi A."/>
            <person name="Satake H."/>
            <person name="Nakayama K."/>
        </authorList>
    </citation>
    <scope>NUCLEOTIDE SEQUENCE</scope>
</reference>
<dbReference type="InterPro" id="IPR053134">
    <property type="entry name" value="RNA-dir_DNA_polymerase"/>
</dbReference>
<dbReference type="InterPro" id="IPR043502">
    <property type="entry name" value="DNA/RNA_pol_sf"/>
</dbReference>
<proteinExistence type="predicted"/>
<name>A0ABQ5ENE9_9ASTR</name>
<dbReference type="InterPro" id="IPR041588">
    <property type="entry name" value="Integrase_H2C2"/>
</dbReference>
<protein>
    <submittedName>
        <fullName evidence="2">Reverse transcriptase domain-containing protein</fullName>
    </submittedName>
</protein>
<keyword evidence="2" id="KW-0548">Nucleotidyltransferase</keyword>
<dbReference type="Proteomes" id="UP001151760">
    <property type="component" value="Unassembled WGS sequence"/>
</dbReference>
<accession>A0ABQ5ENE9</accession>
<evidence type="ECO:0000259" key="1">
    <source>
        <dbReference type="Pfam" id="PF17921"/>
    </source>
</evidence>
<evidence type="ECO:0000313" key="2">
    <source>
        <dbReference type="EMBL" id="GJT52468.1"/>
    </source>
</evidence>
<dbReference type="PANTHER" id="PTHR24559">
    <property type="entry name" value="TRANSPOSON TY3-I GAG-POL POLYPROTEIN"/>
    <property type="match status" value="1"/>
</dbReference>
<gene>
    <name evidence="2" type="ORF">Tco_0978625</name>
</gene>
<comment type="caution">
    <text evidence="2">The sequence shown here is derived from an EMBL/GenBank/DDBJ whole genome shotgun (WGS) entry which is preliminary data.</text>
</comment>